<comment type="similarity">
    <text evidence="1 2">Belongs to the outer membrane factor (OMF) (TC 1.B.17) family.</text>
</comment>
<dbReference type="PANTHER" id="PTHR30203">
    <property type="entry name" value="OUTER MEMBRANE CATION EFFLUX PROTEIN"/>
    <property type="match status" value="1"/>
</dbReference>
<dbReference type="InterPro" id="IPR003423">
    <property type="entry name" value="OMP_efflux"/>
</dbReference>
<keyword evidence="2" id="KW-1134">Transmembrane beta strand</keyword>
<dbReference type="Gene3D" id="2.20.200.10">
    <property type="entry name" value="Outer membrane efflux proteins (OEP)"/>
    <property type="match status" value="1"/>
</dbReference>
<evidence type="ECO:0000256" key="3">
    <source>
        <dbReference type="SAM" id="Coils"/>
    </source>
</evidence>
<dbReference type="GO" id="GO:0005886">
    <property type="term" value="C:plasma membrane"/>
    <property type="evidence" value="ECO:0007669"/>
    <property type="project" value="UniProtKB-SubCell"/>
</dbReference>
<dbReference type="Proteomes" id="UP000430120">
    <property type="component" value="Unassembled WGS sequence"/>
</dbReference>
<dbReference type="AlphaFoldDB" id="A0A643FB60"/>
<keyword evidence="2" id="KW-0449">Lipoprotein</keyword>
<keyword evidence="2" id="KW-0812">Transmembrane</keyword>
<dbReference type="OrthoDB" id="9770517at2"/>
<evidence type="ECO:0000256" key="1">
    <source>
        <dbReference type="ARBA" id="ARBA00007613"/>
    </source>
</evidence>
<keyword evidence="6" id="KW-1185">Reference proteome</keyword>
<protein>
    <submittedName>
        <fullName evidence="5">TolC family protein</fullName>
    </submittedName>
</protein>
<dbReference type="PANTHER" id="PTHR30203:SF21">
    <property type="entry name" value="OUTER MEMBRANE COMPONENT OF MULTIDRUG EFFLUX PUMP-RELATED"/>
    <property type="match status" value="1"/>
</dbReference>
<accession>A0A643FB60</accession>
<proteinExistence type="inferred from homology"/>
<evidence type="ECO:0000256" key="4">
    <source>
        <dbReference type="SAM" id="MobiDB-lite"/>
    </source>
</evidence>
<comment type="caution">
    <text evidence="5">The sequence shown here is derived from an EMBL/GenBank/DDBJ whole genome shotgun (WGS) entry which is preliminary data.</text>
</comment>
<evidence type="ECO:0000313" key="5">
    <source>
        <dbReference type="EMBL" id="KAB0579926.1"/>
    </source>
</evidence>
<dbReference type="EMBL" id="VZPB01000035">
    <property type="protein sequence ID" value="KAB0579926.1"/>
    <property type="molecule type" value="Genomic_DNA"/>
</dbReference>
<feature type="region of interest" description="Disordered" evidence="4">
    <location>
        <begin position="490"/>
        <end position="509"/>
    </location>
</feature>
<dbReference type="GO" id="GO:0015562">
    <property type="term" value="F:efflux transmembrane transporter activity"/>
    <property type="evidence" value="ECO:0007669"/>
    <property type="project" value="InterPro"/>
</dbReference>
<dbReference type="Gene3D" id="1.20.1600.10">
    <property type="entry name" value="Outer membrane efflux proteins (OEP)"/>
    <property type="match status" value="1"/>
</dbReference>
<dbReference type="SUPFAM" id="SSF56954">
    <property type="entry name" value="Outer membrane efflux proteins (OEP)"/>
    <property type="match status" value="1"/>
</dbReference>
<feature type="coiled-coil region" evidence="3">
    <location>
        <begin position="449"/>
        <end position="476"/>
    </location>
</feature>
<evidence type="ECO:0000313" key="6">
    <source>
        <dbReference type="Proteomes" id="UP000430120"/>
    </source>
</evidence>
<dbReference type="InterPro" id="IPR010131">
    <property type="entry name" value="MdtP/NodT-like"/>
</dbReference>
<keyword evidence="3" id="KW-0175">Coiled coil</keyword>
<reference evidence="5 6" key="1">
    <citation type="submission" date="2019-09" db="EMBL/GenBank/DDBJ databases">
        <title>Draft genome sequences of 48 bacterial type strains from the CCUG.</title>
        <authorList>
            <person name="Tunovic T."/>
            <person name="Pineiro-Iglesias B."/>
            <person name="Unosson C."/>
            <person name="Inganas E."/>
            <person name="Ohlen M."/>
            <person name="Cardew S."/>
            <person name="Jensie-Markopoulos S."/>
            <person name="Salva-Serra F."/>
            <person name="Jaen-Luchoro D."/>
            <person name="Karlsson R."/>
            <person name="Svensson-Stadler L."/>
            <person name="Chun J."/>
            <person name="Moore E."/>
        </authorList>
    </citation>
    <scope>NUCLEOTIDE SEQUENCE [LARGE SCALE GENOMIC DNA]</scope>
    <source>
        <strain evidence="5 6">CCUG 30977</strain>
    </source>
</reference>
<dbReference type="RefSeq" id="WP_151124802.1">
    <property type="nucleotide sequence ID" value="NZ_CP088081.1"/>
</dbReference>
<dbReference type="NCBIfam" id="TIGR01845">
    <property type="entry name" value="outer_NodT"/>
    <property type="match status" value="1"/>
</dbReference>
<keyword evidence="2" id="KW-0472">Membrane</keyword>
<evidence type="ECO:0000256" key="2">
    <source>
        <dbReference type="RuleBase" id="RU362097"/>
    </source>
</evidence>
<comment type="subcellular location">
    <subcellularLocation>
        <location evidence="2">Cell membrane</location>
        <topology evidence="2">Lipid-anchor</topology>
    </subcellularLocation>
</comment>
<sequence>MTRSTHDLRRAGGRAALALAATWTAALTGCGQLPVGPDYRLPTQALAAQPATSAPFAQADAALYSAQPLPAAWWKLYDDARLDGLVQQALAHNTDLRQAVANLARERALEAEVAGAQRPSVGVNGGVVMGHPSGLDYLSPGYTPKPEWETSAGLAVSLPLDWFGQLQRQAEAAQASREAAEAAADLARVQVAASTTRAYAEVCALGLQLRSARHSVQLQDEAVTLTRRLQSAGRTGVTDVARAQGQLEHLRAAIPPLQARRQGALYRLATLTGALPQALPASVADCETPPQLSGLIPVGDGAALLRRRPDVRQAERQLAAATARIGVATADLYPHIRLGLSVQSASPATDFLGSDSVGWSLGPLISWTLPNTGAVQARIAQAEAGTAGALAHFDGTVLTALRETETALNAYARELDRRAALRAARAQEATVAEQARRLYQSGRTGYLPALDAQRALAAAEAELAASEAALADDQALLFLALGGGWQAEAATAQPGPASTAGLTAPRVPG</sequence>
<dbReference type="Pfam" id="PF02321">
    <property type="entry name" value="OEP"/>
    <property type="match status" value="2"/>
</dbReference>
<organism evidence="5 6">
    <name type="scientific">Ideonella dechloratans</name>
    <dbReference type="NCBI Taxonomy" id="36863"/>
    <lineage>
        <taxon>Bacteria</taxon>
        <taxon>Pseudomonadati</taxon>
        <taxon>Pseudomonadota</taxon>
        <taxon>Betaproteobacteria</taxon>
        <taxon>Burkholderiales</taxon>
        <taxon>Sphaerotilaceae</taxon>
        <taxon>Ideonella</taxon>
    </lineage>
</organism>
<gene>
    <name evidence="5" type="ORF">F7Q92_14305</name>
</gene>
<dbReference type="PROSITE" id="PS51257">
    <property type="entry name" value="PROKAR_LIPOPROTEIN"/>
    <property type="match status" value="1"/>
</dbReference>
<name>A0A643FB60_IDEDE</name>
<keyword evidence="2" id="KW-0564">Palmitate</keyword>